<name>A0A9Q7EVG0_9BACT</name>
<keyword evidence="2 6" id="KW-0812">Transmembrane</keyword>
<dbReference type="RefSeq" id="WP_274373658.1">
    <property type="nucleotide sequence ID" value="NZ_CP072943.1"/>
</dbReference>
<dbReference type="GO" id="GO:0015499">
    <property type="term" value="F:formate transmembrane transporter activity"/>
    <property type="evidence" value="ECO:0007669"/>
    <property type="project" value="TreeGrafter"/>
</dbReference>
<evidence type="ECO:0000256" key="6">
    <source>
        <dbReference type="SAM" id="Phobius"/>
    </source>
</evidence>
<sequence>MNFKTPVELAEGACLAAETKSRRTVAQLLVLGTLAGAYIAFGGFFMLIVTQDLAGFAGVGVSRLMGGGAFSLGLMLVVVAGGELFTGNCMMPLGTLAGCAPLGKVLRNWFWVYVANALGSLVVLFLLHRAGLLRGAVAANALKIAVAKTSLTVGEAFCRGILCNWLVVLAVWMSMAATDIAGKLLAILFPITAFVASGFEHCVANFFLIPAGLLAAGEGAEALLSPARLSLGGLFRNLVPVTAGNIVGGVLFVAVAYFFVFRDRLRRPDGP</sequence>
<feature type="transmembrane region" description="Helical" evidence="6">
    <location>
        <begin position="110"/>
        <end position="131"/>
    </location>
</feature>
<keyword evidence="8" id="KW-1185">Reference proteome</keyword>
<dbReference type="InterPro" id="IPR023271">
    <property type="entry name" value="Aquaporin-like"/>
</dbReference>
<feature type="transmembrane region" description="Helical" evidence="6">
    <location>
        <begin position="28"/>
        <end position="49"/>
    </location>
</feature>
<comment type="similarity">
    <text evidence="5">Belongs to the FNT transporter (TC 1.A.16) family.</text>
</comment>
<evidence type="ECO:0000256" key="4">
    <source>
        <dbReference type="ARBA" id="ARBA00023136"/>
    </source>
</evidence>
<dbReference type="Pfam" id="PF01226">
    <property type="entry name" value="Form_Nir_trans"/>
    <property type="match status" value="1"/>
</dbReference>
<evidence type="ECO:0000256" key="3">
    <source>
        <dbReference type="ARBA" id="ARBA00022989"/>
    </source>
</evidence>
<feature type="transmembrane region" description="Helical" evidence="6">
    <location>
        <begin position="151"/>
        <end position="172"/>
    </location>
</feature>
<evidence type="ECO:0000313" key="7">
    <source>
        <dbReference type="EMBL" id="QTX32423.1"/>
    </source>
</evidence>
<feature type="transmembrane region" description="Helical" evidence="6">
    <location>
        <begin position="69"/>
        <end position="89"/>
    </location>
</feature>
<gene>
    <name evidence="7" type="ORF">KAR29_00270</name>
</gene>
<dbReference type="Gene3D" id="1.20.1080.10">
    <property type="entry name" value="Glycerol uptake facilitator protein"/>
    <property type="match status" value="1"/>
</dbReference>
<dbReference type="PROSITE" id="PS01005">
    <property type="entry name" value="FORMATE_NITRITE_TP_1"/>
    <property type="match status" value="1"/>
</dbReference>
<keyword evidence="4 6" id="KW-0472">Membrane</keyword>
<dbReference type="KEGG" id="aram:KAR29_00270"/>
<feature type="transmembrane region" description="Helical" evidence="6">
    <location>
        <begin position="184"/>
        <end position="217"/>
    </location>
</feature>
<keyword evidence="3 6" id="KW-1133">Transmembrane helix</keyword>
<proteinExistence type="inferred from homology"/>
<dbReference type="AlphaFoldDB" id="A0A9Q7EVG0"/>
<dbReference type="GO" id="GO:0005886">
    <property type="term" value="C:plasma membrane"/>
    <property type="evidence" value="ECO:0007669"/>
    <property type="project" value="TreeGrafter"/>
</dbReference>
<evidence type="ECO:0000256" key="2">
    <source>
        <dbReference type="ARBA" id="ARBA00022692"/>
    </source>
</evidence>
<protein>
    <submittedName>
        <fullName evidence="7">Formate/nitrite transporter family protein</fullName>
    </submittedName>
</protein>
<dbReference type="PANTHER" id="PTHR30520:SF6">
    <property type="entry name" value="FORMATE_NITRATE FAMILY TRANSPORTER (EUROFUNG)"/>
    <property type="match status" value="1"/>
</dbReference>
<evidence type="ECO:0000256" key="1">
    <source>
        <dbReference type="ARBA" id="ARBA00004141"/>
    </source>
</evidence>
<dbReference type="InterPro" id="IPR024002">
    <property type="entry name" value="For/NO2_transpt_CS"/>
</dbReference>
<reference evidence="8" key="1">
    <citation type="submission" date="2021-04" db="EMBL/GenBank/DDBJ databases">
        <title>A novel Synergistetes isolate from a pyrite-forming mixed culture.</title>
        <authorList>
            <person name="Bunk B."/>
            <person name="Sproer C."/>
            <person name="Spring S."/>
            <person name="Pester M."/>
        </authorList>
    </citation>
    <scope>NUCLEOTIDE SEQUENCE [LARGE SCALE GENOMIC DNA]</scope>
    <source>
        <strain evidence="8">J.5.4.2-T.3.5.2</strain>
    </source>
</reference>
<organism evidence="7 8">
    <name type="scientific">Aminithiophilus ramosus</name>
    <dbReference type="NCBI Taxonomy" id="3029084"/>
    <lineage>
        <taxon>Bacteria</taxon>
        <taxon>Thermotogati</taxon>
        <taxon>Synergistota</taxon>
        <taxon>Synergistia</taxon>
        <taxon>Synergistales</taxon>
        <taxon>Aminithiophilaceae</taxon>
        <taxon>Aminithiophilus</taxon>
    </lineage>
</organism>
<comment type="subcellular location">
    <subcellularLocation>
        <location evidence="1">Membrane</location>
        <topology evidence="1">Multi-pass membrane protein</topology>
    </subcellularLocation>
</comment>
<evidence type="ECO:0000313" key="8">
    <source>
        <dbReference type="Proteomes" id="UP000671879"/>
    </source>
</evidence>
<dbReference type="PANTHER" id="PTHR30520">
    <property type="entry name" value="FORMATE TRANSPORTER-RELATED"/>
    <property type="match status" value="1"/>
</dbReference>
<feature type="transmembrane region" description="Helical" evidence="6">
    <location>
        <begin position="237"/>
        <end position="260"/>
    </location>
</feature>
<dbReference type="InterPro" id="IPR000292">
    <property type="entry name" value="For/NO2_transpt"/>
</dbReference>
<dbReference type="EMBL" id="CP072943">
    <property type="protein sequence ID" value="QTX32423.1"/>
    <property type="molecule type" value="Genomic_DNA"/>
</dbReference>
<dbReference type="Proteomes" id="UP000671879">
    <property type="component" value="Chromosome"/>
</dbReference>
<evidence type="ECO:0000256" key="5">
    <source>
        <dbReference type="ARBA" id="ARBA00049660"/>
    </source>
</evidence>
<accession>A0A9Q7EVG0</accession>